<evidence type="ECO:0000256" key="6">
    <source>
        <dbReference type="ARBA" id="ARBA00022741"/>
    </source>
</evidence>
<evidence type="ECO:0000256" key="11">
    <source>
        <dbReference type="HAMAP-Rule" id="MF_01263"/>
    </source>
</evidence>
<keyword evidence="9 11" id="KW-0460">Magnesium</keyword>
<dbReference type="GO" id="GO:0004810">
    <property type="term" value="F:CCA tRNA nucleotidyltransferase activity"/>
    <property type="evidence" value="ECO:0007669"/>
    <property type="project" value="UniProtKB-UniRule"/>
</dbReference>
<feature type="domain" description="Poly A polymerase head" evidence="12">
    <location>
        <begin position="27"/>
        <end position="147"/>
    </location>
</feature>
<keyword evidence="3 11" id="KW-0819">tRNA processing</keyword>
<dbReference type="GO" id="GO:0000287">
    <property type="term" value="F:magnesium ion binding"/>
    <property type="evidence" value="ECO:0007669"/>
    <property type="project" value="UniProtKB-UniRule"/>
</dbReference>
<evidence type="ECO:0000256" key="1">
    <source>
        <dbReference type="ARBA" id="ARBA00001946"/>
    </source>
</evidence>
<dbReference type="SUPFAM" id="SSF81891">
    <property type="entry name" value="Poly A polymerase C-terminal region-like"/>
    <property type="match status" value="1"/>
</dbReference>
<evidence type="ECO:0000256" key="7">
    <source>
        <dbReference type="ARBA" id="ARBA00022800"/>
    </source>
</evidence>
<feature type="binding site" evidence="11">
    <location>
        <position position="165"/>
    </location>
    <ligand>
        <name>ATP</name>
        <dbReference type="ChEBI" id="CHEBI:30616"/>
    </ligand>
</feature>
<feature type="binding site" evidence="11">
    <location>
        <position position="168"/>
    </location>
    <ligand>
        <name>ATP</name>
        <dbReference type="ChEBI" id="CHEBI:30616"/>
    </ligand>
</feature>
<proteinExistence type="inferred from homology"/>
<dbReference type="GO" id="GO:0160016">
    <property type="term" value="F:CCACCA tRNA nucleotidyltransferase activity"/>
    <property type="evidence" value="ECO:0007669"/>
    <property type="project" value="RHEA"/>
</dbReference>
<evidence type="ECO:0000256" key="8">
    <source>
        <dbReference type="ARBA" id="ARBA00022840"/>
    </source>
</evidence>
<protein>
    <recommendedName>
        <fullName evidence="11">CCA-adding enzyme</fullName>
        <ecNumber evidence="11">2.7.7.72</ecNumber>
    </recommendedName>
    <alternativeName>
        <fullName evidence="11">CCA tRNA nucleotidyltransferase</fullName>
    </alternativeName>
    <alternativeName>
        <fullName evidence="11">tRNA CCA-pyrophosphorylase</fullName>
    </alternativeName>
    <alternativeName>
        <fullName evidence="11">tRNA adenylyl-/cytidylyl- transferase</fullName>
    </alternativeName>
    <alternativeName>
        <fullName evidence="11">tRNA nucleotidyltransferase</fullName>
    </alternativeName>
    <alternativeName>
        <fullName evidence="11">tRNA-NT</fullName>
    </alternativeName>
</protein>
<feature type="domain" description="CCA-adding enzyme C-terminal" evidence="14">
    <location>
        <begin position="252"/>
        <end position="397"/>
    </location>
</feature>
<keyword evidence="8 11" id="KW-0067">ATP-binding</keyword>
<dbReference type="Pfam" id="PF13735">
    <property type="entry name" value="tRNA_NucTran2_2"/>
    <property type="match status" value="1"/>
</dbReference>
<evidence type="ECO:0000256" key="3">
    <source>
        <dbReference type="ARBA" id="ARBA00022694"/>
    </source>
</evidence>
<dbReference type="OrthoDB" id="9805698at2"/>
<evidence type="ECO:0000313" key="16">
    <source>
        <dbReference type="Proteomes" id="UP000245433"/>
    </source>
</evidence>
<keyword evidence="4 11" id="KW-0548">Nucleotidyltransferase</keyword>
<gene>
    <name evidence="11" type="primary">cca</name>
    <name evidence="15" type="ORF">C7384_101107</name>
</gene>
<feature type="binding site" evidence="11">
    <location>
        <position position="159"/>
    </location>
    <ligand>
        <name>CTP</name>
        <dbReference type="ChEBI" id="CHEBI:37563"/>
    </ligand>
</feature>
<dbReference type="Pfam" id="PF01743">
    <property type="entry name" value="PolyA_pol"/>
    <property type="match status" value="1"/>
</dbReference>
<evidence type="ECO:0000259" key="14">
    <source>
        <dbReference type="Pfam" id="PF13735"/>
    </source>
</evidence>
<comment type="function">
    <text evidence="11">Catalyzes the addition and repair of the essential 3'-terminal CCA sequence in tRNAs without using a nucleic acid template. Adds these three nucleotides in the order of C, C, and A to the tRNA nucleotide-73, using CTP and ATP as substrates and producing inorganic pyrophosphate. tRNA 3'-terminal CCA addition is required both for tRNA processing and repair. Also involved in tRNA surveillance by mediating tandem CCA addition to generate a CCACCA at the 3' terminus of unstable tRNAs. While stable tRNAs receive only 3'-terminal CCA, unstable tRNAs are marked with CCACCA and rapidly degraded.</text>
</comment>
<comment type="subunit">
    <text evidence="11">Homodimer.</text>
</comment>
<feature type="binding site" evidence="11">
    <location>
        <position position="168"/>
    </location>
    <ligand>
        <name>CTP</name>
        <dbReference type="ChEBI" id="CHEBI:37563"/>
    </ligand>
</feature>
<dbReference type="GO" id="GO:0001680">
    <property type="term" value="P:tRNA 3'-terminal CCA addition"/>
    <property type="evidence" value="ECO:0007669"/>
    <property type="project" value="UniProtKB-UniRule"/>
</dbReference>
<comment type="cofactor">
    <cofactor evidence="1 11">
        <name>Mg(2+)</name>
        <dbReference type="ChEBI" id="CHEBI:18420"/>
    </cofactor>
</comment>
<reference evidence="15 16" key="1">
    <citation type="submission" date="2018-04" db="EMBL/GenBank/DDBJ databases">
        <title>Genomic Encyclopedia of Type Strains, Phase IV (KMG-IV): sequencing the most valuable type-strain genomes for metagenomic binning, comparative biology and taxonomic classification.</title>
        <authorList>
            <person name="Goeker M."/>
        </authorList>
    </citation>
    <scope>NUCLEOTIDE SEQUENCE [LARGE SCALE GENOMIC DNA]</scope>
    <source>
        <strain evidence="15 16">DSM 28795</strain>
    </source>
</reference>
<feature type="binding site" evidence="11">
    <location>
        <position position="32"/>
    </location>
    <ligand>
        <name>ATP</name>
        <dbReference type="ChEBI" id="CHEBI:30616"/>
    </ligand>
</feature>
<dbReference type="SUPFAM" id="SSF81301">
    <property type="entry name" value="Nucleotidyltransferase"/>
    <property type="match status" value="1"/>
</dbReference>
<comment type="caution">
    <text evidence="15">The sequence shown here is derived from an EMBL/GenBank/DDBJ whole genome shotgun (WGS) entry which is preliminary data.</text>
</comment>
<keyword evidence="10 11" id="KW-0694">RNA-binding</keyword>
<evidence type="ECO:0000256" key="9">
    <source>
        <dbReference type="ARBA" id="ARBA00022842"/>
    </source>
</evidence>
<name>A0A2U1DEW1_9LACO</name>
<feature type="binding site" evidence="11">
    <location>
        <position position="159"/>
    </location>
    <ligand>
        <name>ATP</name>
        <dbReference type="ChEBI" id="CHEBI:30616"/>
    </ligand>
</feature>
<dbReference type="HAMAP" id="MF_01263">
    <property type="entry name" value="CCA_bact_type3"/>
    <property type="match status" value="1"/>
</dbReference>
<evidence type="ECO:0000256" key="5">
    <source>
        <dbReference type="ARBA" id="ARBA00022723"/>
    </source>
</evidence>
<evidence type="ECO:0000256" key="4">
    <source>
        <dbReference type="ARBA" id="ARBA00022695"/>
    </source>
</evidence>
<feature type="binding site" evidence="11">
    <location>
        <position position="116"/>
    </location>
    <ligand>
        <name>ATP</name>
        <dbReference type="ChEBI" id="CHEBI:30616"/>
    </ligand>
</feature>
<dbReference type="GO" id="GO:0000049">
    <property type="term" value="F:tRNA binding"/>
    <property type="evidence" value="ECO:0007669"/>
    <property type="project" value="UniProtKB-UniRule"/>
</dbReference>
<feature type="binding site" evidence="11">
    <location>
        <position position="47"/>
    </location>
    <ligand>
        <name>Mg(2+)</name>
        <dbReference type="ChEBI" id="CHEBI:18420"/>
    </ligand>
</feature>
<dbReference type="GO" id="GO:0005524">
    <property type="term" value="F:ATP binding"/>
    <property type="evidence" value="ECO:0007669"/>
    <property type="project" value="UniProtKB-UniRule"/>
</dbReference>
<feature type="binding site" evidence="11">
    <location>
        <position position="45"/>
    </location>
    <ligand>
        <name>Mg(2+)</name>
        <dbReference type="ChEBI" id="CHEBI:18420"/>
    </ligand>
</feature>
<dbReference type="Gene3D" id="1.10.246.80">
    <property type="match status" value="1"/>
</dbReference>
<feature type="binding site" evidence="11">
    <location>
        <position position="165"/>
    </location>
    <ligand>
        <name>CTP</name>
        <dbReference type="ChEBI" id="CHEBI:37563"/>
    </ligand>
</feature>
<dbReference type="InterPro" id="IPR023068">
    <property type="entry name" value="CCA-adding_enz_firmicutes"/>
</dbReference>
<evidence type="ECO:0000256" key="10">
    <source>
        <dbReference type="ARBA" id="ARBA00022884"/>
    </source>
</evidence>
<keyword evidence="7 11" id="KW-0692">RNA repair</keyword>
<dbReference type="RefSeq" id="WP_089937384.1">
    <property type="nucleotide sequence ID" value="NZ_CAKOEX010000001.1"/>
</dbReference>
<evidence type="ECO:0000256" key="2">
    <source>
        <dbReference type="ARBA" id="ARBA00022679"/>
    </source>
</evidence>
<dbReference type="Proteomes" id="UP000245433">
    <property type="component" value="Unassembled WGS sequence"/>
</dbReference>
<keyword evidence="5 11" id="KW-0479">Metal-binding</keyword>
<comment type="catalytic activity">
    <reaction evidence="11">
        <text>a tRNA precursor + 2 CTP + ATP = a tRNA with a 3' CCA end + 3 diphosphate</text>
        <dbReference type="Rhea" id="RHEA:14433"/>
        <dbReference type="Rhea" id="RHEA-COMP:10465"/>
        <dbReference type="Rhea" id="RHEA-COMP:10468"/>
        <dbReference type="ChEBI" id="CHEBI:30616"/>
        <dbReference type="ChEBI" id="CHEBI:33019"/>
        <dbReference type="ChEBI" id="CHEBI:37563"/>
        <dbReference type="ChEBI" id="CHEBI:74896"/>
        <dbReference type="ChEBI" id="CHEBI:83071"/>
        <dbReference type="EC" id="2.7.7.72"/>
    </reaction>
</comment>
<dbReference type="NCBIfam" id="NF009814">
    <property type="entry name" value="PRK13299.1"/>
    <property type="match status" value="1"/>
</dbReference>
<dbReference type="GO" id="GO:0042245">
    <property type="term" value="P:RNA repair"/>
    <property type="evidence" value="ECO:0007669"/>
    <property type="project" value="UniProtKB-KW"/>
</dbReference>
<feature type="domain" description="tRNA nucleotidyltransferase/poly(A) polymerase RNA and SrmB- binding" evidence="13">
    <location>
        <begin position="174"/>
        <end position="230"/>
    </location>
</feature>
<evidence type="ECO:0000259" key="13">
    <source>
        <dbReference type="Pfam" id="PF12627"/>
    </source>
</evidence>
<dbReference type="Gene3D" id="3.30.460.10">
    <property type="entry name" value="Beta Polymerase, domain 2"/>
    <property type="match status" value="1"/>
</dbReference>
<comment type="miscellaneous">
    <text evidence="11">A single active site specifically recognizes both ATP and CTP and is responsible for their addition.</text>
</comment>
<evidence type="ECO:0000313" key="15">
    <source>
        <dbReference type="EMBL" id="PVY86194.1"/>
    </source>
</evidence>
<sequence length="404" mass="45470">MKIDQFPSQMAEARPILQKIEDAGYEAFFVGGAVRDMILGDTIHDVDIASSAFPQEIKMIFENTVDTGIQHGTVMVLDHHIGYEVTTFRTESTYTDYRRPDEVTFVRSLSEDLKRRDFTINALALKANGEVVDLFDGLTDLKNGLIRAVGNPEERFNEDALRIMRAIRFSAQLDFAIENQTKTALTDLAPNLTKIAVERIQVEFEKMLLSPAASRGLQQALDSHLLAYLPGGVGHWPLTTWQEILTILNRLQISQAAIAWINLLVPSPVKEQDIASFLREWKLSRAVIKTAQALVPILRGKVSLDAWHLYQVEAYQEQLIEGMHSLGFTKDKIELVQQIFEQLPIRNARQMALSGQELMQSGVVKPGPEMGKLLQHLEKAVVTGEIPNQQAALLAYVRQEKRND</sequence>
<keyword evidence="2 11" id="KW-0808">Transferase</keyword>
<feature type="binding site" evidence="11">
    <location>
        <position position="162"/>
    </location>
    <ligand>
        <name>CTP</name>
        <dbReference type="ChEBI" id="CHEBI:37563"/>
    </ligand>
</feature>
<dbReference type="InterPro" id="IPR050264">
    <property type="entry name" value="Bact_CCA-adding_enz_type3_sf"/>
</dbReference>
<feature type="binding site" evidence="11">
    <location>
        <position position="35"/>
    </location>
    <ligand>
        <name>CTP</name>
        <dbReference type="ChEBI" id="CHEBI:37563"/>
    </ligand>
</feature>
<dbReference type="PANTHER" id="PTHR46173">
    <property type="entry name" value="CCA TRNA NUCLEOTIDYLTRANSFERASE 1, MITOCHONDRIAL"/>
    <property type="match status" value="1"/>
</dbReference>
<feature type="binding site" evidence="11">
    <location>
        <position position="116"/>
    </location>
    <ligand>
        <name>CTP</name>
        <dbReference type="ChEBI" id="CHEBI:37563"/>
    </ligand>
</feature>
<feature type="binding site" evidence="11">
    <location>
        <position position="35"/>
    </location>
    <ligand>
        <name>ATP</name>
        <dbReference type="ChEBI" id="CHEBI:30616"/>
    </ligand>
</feature>
<organism evidence="15 16">
    <name type="scientific">Convivina intestini</name>
    <dbReference type="NCBI Taxonomy" id="1505726"/>
    <lineage>
        <taxon>Bacteria</taxon>
        <taxon>Bacillati</taxon>
        <taxon>Bacillota</taxon>
        <taxon>Bacilli</taxon>
        <taxon>Lactobacillales</taxon>
        <taxon>Lactobacillaceae</taxon>
        <taxon>Convivina</taxon>
    </lineage>
</organism>
<dbReference type="EC" id="2.7.7.72" evidence="11"/>
<dbReference type="CDD" id="cd05398">
    <property type="entry name" value="NT_ClassII-CCAase"/>
    <property type="match status" value="1"/>
</dbReference>
<dbReference type="AlphaFoldDB" id="A0A2U1DEW1"/>
<dbReference type="InterPro" id="IPR043519">
    <property type="entry name" value="NT_sf"/>
</dbReference>
<dbReference type="Pfam" id="PF12627">
    <property type="entry name" value="PolyA_pol_RNAbd"/>
    <property type="match status" value="1"/>
</dbReference>
<feature type="binding site" evidence="11">
    <location>
        <position position="32"/>
    </location>
    <ligand>
        <name>CTP</name>
        <dbReference type="ChEBI" id="CHEBI:37563"/>
    </ligand>
</feature>
<comment type="catalytic activity">
    <reaction evidence="11">
        <text>a tRNA with a 3' CCA end + 2 CTP + ATP = a tRNA with a 3' CCACCA end + 3 diphosphate</text>
        <dbReference type="Rhea" id="RHEA:76235"/>
        <dbReference type="Rhea" id="RHEA-COMP:10468"/>
        <dbReference type="Rhea" id="RHEA-COMP:18655"/>
        <dbReference type="ChEBI" id="CHEBI:30616"/>
        <dbReference type="ChEBI" id="CHEBI:33019"/>
        <dbReference type="ChEBI" id="CHEBI:37563"/>
        <dbReference type="ChEBI" id="CHEBI:83071"/>
        <dbReference type="ChEBI" id="CHEBI:195187"/>
    </reaction>
</comment>
<comment type="similarity">
    <text evidence="11">Belongs to the tRNA nucleotidyltransferase/poly(A) polymerase family. Bacterial CCA-adding enzyme type 3 subfamily.</text>
</comment>
<dbReference type="EMBL" id="QEKT01000001">
    <property type="protein sequence ID" value="PVY86194.1"/>
    <property type="molecule type" value="Genomic_DNA"/>
</dbReference>
<dbReference type="InterPro" id="IPR032810">
    <property type="entry name" value="CCA-adding_enz_C"/>
</dbReference>
<evidence type="ECO:0000259" key="12">
    <source>
        <dbReference type="Pfam" id="PF01743"/>
    </source>
</evidence>
<dbReference type="InterPro" id="IPR032828">
    <property type="entry name" value="PolyA_RNA-bd"/>
</dbReference>
<dbReference type="InterPro" id="IPR002646">
    <property type="entry name" value="PolA_pol_head_dom"/>
</dbReference>
<accession>A0A2U1DEW1</accession>
<keyword evidence="16" id="KW-1185">Reference proteome</keyword>
<keyword evidence="6 11" id="KW-0547">Nucleotide-binding</keyword>
<feature type="binding site" evidence="11">
    <location>
        <position position="162"/>
    </location>
    <ligand>
        <name>ATP</name>
        <dbReference type="ChEBI" id="CHEBI:30616"/>
    </ligand>
</feature>
<dbReference type="Gene3D" id="1.10.3090.10">
    <property type="entry name" value="cca-adding enzyme, domain 2"/>
    <property type="match status" value="1"/>
</dbReference>
<dbReference type="PANTHER" id="PTHR46173:SF1">
    <property type="entry name" value="CCA TRNA NUCLEOTIDYLTRANSFERASE 1, MITOCHONDRIAL"/>
    <property type="match status" value="1"/>
</dbReference>